<reference evidence="1" key="1">
    <citation type="submission" date="2021-02" db="EMBL/GenBank/DDBJ databases">
        <authorList>
            <consortium name="DOE Joint Genome Institute"/>
            <person name="Ahrendt S."/>
            <person name="Looney B.P."/>
            <person name="Miyauchi S."/>
            <person name="Morin E."/>
            <person name="Drula E."/>
            <person name="Courty P.E."/>
            <person name="Chicoki N."/>
            <person name="Fauchery L."/>
            <person name="Kohler A."/>
            <person name="Kuo A."/>
            <person name="Labutti K."/>
            <person name="Pangilinan J."/>
            <person name="Lipzen A."/>
            <person name="Riley R."/>
            <person name="Andreopoulos W."/>
            <person name="He G."/>
            <person name="Johnson J."/>
            <person name="Barry K.W."/>
            <person name="Grigoriev I.V."/>
            <person name="Nagy L."/>
            <person name="Hibbett D."/>
            <person name="Henrissat B."/>
            <person name="Matheny P.B."/>
            <person name="Labbe J."/>
            <person name="Martin F."/>
        </authorList>
    </citation>
    <scope>NUCLEOTIDE SEQUENCE</scope>
    <source>
        <strain evidence="1">FP105234-sp</strain>
    </source>
</reference>
<keyword evidence="2" id="KW-1185">Reference proteome</keyword>
<gene>
    <name evidence="1" type="ORF">FA95DRAFT_865180</name>
</gene>
<evidence type="ECO:0000313" key="2">
    <source>
        <dbReference type="Proteomes" id="UP000814033"/>
    </source>
</evidence>
<sequence>MQCGEQKSAAERWRNAVRRCAAVLLCLRRVWRNRMVDRSLESEARAVEHHNGQSTALFRRMRSKRAGRRCRRGFKGRIDLYTSAALSPPAEDLRTTILWAAHISAIRHDRRRERHQHRTHVTVSISTAAGMTGRRHSRQRSPATVLECALSGPNQAQTSPSPVESRGPRHRKRAIAPQDANELVLVLVDGR</sequence>
<name>A0ACB8R9E8_9AGAM</name>
<reference evidence="1" key="2">
    <citation type="journal article" date="2022" name="New Phytol.">
        <title>Evolutionary transition to the ectomycorrhizal habit in the genomes of a hyperdiverse lineage of mushroom-forming fungi.</title>
        <authorList>
            <person name="Looney B."/>
            <person name="Miyauchi S."/>
            <person name="Morin E."/>
            <person name="Drula E."/>
            <person name="Courty P.E."/>
            <person name="Kohler A."/>
            <person name="Kuo A."/>
            <person name="LaButti K."/>
            <person name="Pangilinan J."/>
            <person name="Lipzen A."/>
            <person name="Riley R."/>
            <person name="Andreopoulos W."/>
            <person name="He G."/>
            <person name="Johnson J."/>
            <person name="Nolan M."/>
            <person name="Tritt A."/>
            <person name="Barry K.W."/>
            <person name="Grigoriev I.V."/>
            <person name="Nagy L.G."/>
            <person name="Hibbett D."/>
            <person name="Henrissat B."/>
            <person name="Matheny P.B."/>
            <person name="Labbe J."/>
            <person name="Martin F.M."/>
        </authorList>
    </citation>
    <scope>NUCLEOTIDE SEQUENCE</scope>
    <source>
        <strain evidence="1">FP105234-sp</strain>
    </source>
</reference>
<organism evidence="1 2">
    <name type="scientific">Auriscalpium vulgare</name>
    <dbReference type="NCBI Taxonomy" id="40419"/>
    <lineage>
        <taxon>Eukaryota</taxon>
        <taxon>Fungi</taxon>
        <taxon>Dikarya</taxon>
        <taxon>Basidiomycota</taxon>
        <taxon>Agaricomycotina</taxon>
        <taxon>Agaricomycetes</taxon>
        <taxon>Russulales</taxon>
        <taxon>Auriscalpiaceae</taxon>
        <taxon>Auriscalpium</taxon>
    </lineage>
</organism>
<comment type="caution">
    <text evidence="1">The sequence shown here is derived from an EMBL/GenBank/DDBJ whole genome shotgun (WGS) entry which is preliminary data.</text>
</comment>
<dbReference type="EMBL" id="MU276190">
    <property type="protein sequence ID" value="KAI0040517.1"/>
    <property type="molecule type" value="Genomic_DNA"/>
</dbReference>
<dbReference type="Proteomes" id="UP000814033">
    <property type="component" value="Unassembled WGS sequence"/>
</dbReference>
<evidence type="ECO:0000313" key="1">
    <source>
        <dbReference type="EMBL" id="KAI0040517.1"/>
    </source>
</evidence>
<protein>
    <submittedName>
        <fullName evidence="1">Uncharacterized protein</fullName>
    </submittedName>
</protein>
<proteinExistence type="predicted"/>
<accession>A0ACB8R9E8</accession>